<comment type="similarity">
    <text evidence="1">Belongs to the short-chain dehydrogenases/reductases (SDR) family.</text>
</comment>
<keyword evidence="3" id="KW-1185">Reference proteome</keyword>
<dbReference type="Gene3D" id="3.40.50.720">
    <property type="entry name" value="NAD(P)-binding Rossmann-like Domain"/>
    <property type="match status" value="1"/>
</dbReference>
<accession>A0A091XLJ3</accession>
<dbReference type="PANTHER" id="PTHR43313">
    <property type="entry name" value="SHORT-CHAIN DEHYDROGENASE/REDUCTASE FAMILY 9C"/>
    <property type="match status" value="1"/>
</dbReference>
<feature type="non-terminal residue" evidence="2">
    <location>
        <position position="107"/>
    </location>
</feature>
<dbReference type="STRING" id="30419.A0A091XLJ3"/>
<dbReference type="GO" id="GO:0008202">
    <property type="term" value="P:steroid metabolic process"/>
    <property type="evidence" value="ECO:0007669"/>
    <property type="project" value="TreeGrafter"/>
</dbReference>
<dbReference type="AlphaFoldDB" id="A0A091XLJ3"/>
<dbReference type="PhylomeDB" id="A0A091XLJ3"/>
<evidence type="ECO:0000313" key="2">
    <source>
        <dbReference type="EMBL" id="KFR13936.1"/>
    </source>
</evidence>
<name>A0A091XLJ3_OPIHO</name>
<protein>
    <submittedName>
        <fullName evidence="2">Retinol dehydrogenase 2</fullName>
    </submittedName>
</protein>
<proteinExistence type="inferred from homology"/>
<reference evidence="2 3" key="1">
    <citation type="submission" date="2014-04" db="EMBL/GenBank/DDBJ databases">
        <title>Genome evolution of avian class.</title>
        <authorList>
            <person name="Zhang G."/>
            <person name="Li C."/>
        </authorList>
    </citation>
    <scope>NUCLEOTIDE SEQUENCE [LARGE SCALE GENOMIC DNA]</scope>
    <source>
        <strain evidence="2">BGI_N306</strain>
    </source>
</reference>
<sequence>VKVIMIEPGFFKTAITSVESLEKNILSLWEKVPEETKASYGESYLQEFLMELRRVQERCNSNLKLVTDCMEHALTSRYPRSRYSVGWDAKLIYIPLSYLPSALTDAI</sequence>
<feature type="non-terminal residue" evidence="2">
    <location>
        <position position="1"/>
    </location>
</feature>
<dbReference type="Proteomes" id="UP000053605">
    <property type="component" value="Unassembled WGS sequence"/>
</dbReference>
<evidence type="ECO:0000256" key="1">
    <source>
        <dbReference type="ARBA" id="ARBA00006484"/>
    </source>
</evidence>
<dbReference type="GO" id="GO:0016491">
    <property type="term" value="F:oxidoreductase activity"/>
    <property type="evidence" value="ECO:0007669"/>
    <property type="project" value="TreeGrafter"/>
</dbReference>
<dbReference type="PANTHER" id="PTHR43313:SF11">
    <property type="entry name" value="RETINOL DEHYDROGENASE 16"/>
    <property type="match status" value="1"/>
</dbReference>
<organism evidence="2 3">
    <name type="scientific">Opisthocomus hoazin</name>
    <name type="common">Hoatzin</name>
    <name type="synonym">Phasianus hoazin</name>
    <dbReference type="NCBI Taxonomy" id="30419"/>
    <lineage>
        <taxon>Eukaryota</taxon>
        <taxon>Metazoa</taxon>
        <taxon>Chordata</taxon>
        <taxon>Craniata</taxon>
        <taxon>Vertebrata</taxon>
        <taxon>Euteleostomi</taxon>
        <taxon>Archelosauria</taxon>
        <taxon>Archosauria</taxon>
        <taxon>Dinosauria</taxon>
        <taxon>Saurischia</taxon>
        <taxon>Theropoda</taxon>
        <taxon>Coelurosauria</taxon>
        <taxon>Aves</taxon>
        <taxon>Neognathae</taxon>
        <taxon>Neoaves</taxon>
        <taxon>Opisthocomiformes</taxon>
        <taxon>Opisthocomidae</taxon>
        <taxon>Opisthocomus</taxon>
    </lineage>
</organism>
<gene>
    <name evidence="2" type="ORF">N306_08603</name>
</gene>
<evidence type="ECO:0000313" key="3">
    <source>
        <dbReference type="Proteomes" id="UP000053605"/>
    </source>
</evidence>
<dbReference type="EMBL" id="KK735393">
    <property type="protein sequence ID" value="KFR13936.1"/>
    <property type="molecule type" value="Genomic_DNA"/>
</dbReference>